<reference evidence="1" key="2">
    <citation type="submission" date="2020-09" db="EMBL/GenBank/DDBJ databases">
        <authorList>
            <person name="Sun Q."/>
            <person name="Kim S."/>
        </authorList>
    </citation>
    <scope>NUCLEOTIDE SEQUENCE</scope>
    <source>
        <strain evidence="1">KCTC 12710</strain>
    </source>
</reference>
<dbReference type="Proteomes" id="UP000636004">
    <property type="component" value="Unassembled WGS sequence"/>
</dbReference>
<accession>A0A918R218</accession>
<gene>
    <name evidence="1" type="ORF">GCM10007028_19580</name>
</gene>
<sequence>MKILFYTILAFALVTNCKETQKSPVSSNTQPELSIAQKIANAHGFKNWKHVSEIQFTFNNNRHWSWSPKSDTVTLRTEKDSLSYNRKTIDSISLKADRAFINDKFWLLIPFQLVWDKSATITQPEKEQAPISKLTLNKITLTYPTEGGYTPGDAYDIYYADDFIIKEWVFRKGNKDKASLMNTFENYKNYNGLMLASDHKKEGSDWNLTLTNIAVILE</sequence>
<evidence type="ECO:0000313" key="2">
    <source>
        <dbReference type="Proteomes" id="UP000636004"/>
    </source>
</evidence>
<protein>
    <submittedName>
        <fullName evidence="1">Uncharacterized protein</fullName>
    </submittedName>
</protein>
<dbReference type="EMBL" id="BMWZ01000004">
    <property type="protein sequence ID" value="GGZ81974.1"/>
    <property type="molecule type" value="Genomic_DNA"/>
</dbReference>
<evidence type="ECO:0000313" key="1">
    <source>
        <dbReference type="EMBL" id="GGZ81974.1"/>
    </source>
</evidence>
<comment type="caution">
    <text evidence="1">The sequence shown here is derived from an EMBL/GenBank/DDBJ whole genome shotgun (WGS) entry which is preliminary data.</text>
</comment>
<name>A0A918R218_9FLAO</name>
<proteinExistence type="predicted"/>
<organism evidence="1 2">
    <name type="scientific">Algibacter mikhailovii</name>
    <dbReference type="NCBI Taxonomy" id="425498"/>
    <lineage>
        <taxon>Bacteria</taxon>
        <taxon>Pseudomonadati</taxon>
        <taxon>Bacteroidota</taxon>
        <taxon>Flavobacteriia</taxon>
        <taxon>Flavobacteriales</taxon>
        <taxon>Flavobacteriaceae</taxon>
        <taxon>Algibacter</taxon>
    </lineage>
</organism>
<reference evidence="1" key="1">
    <citation type="journal article" date="2014" name="Int. J. Syst. Evol. Microbiol.">
        <title>Complete genome sequence of Corynebacterium casei LMG S-19264T (=DSM 44701T), isolated from a smear-ripened cheese.</title>
        <authorList>
            <consortium name="US DOE Joint Genome Institute (JGI-PGF)"/>
            <person name="Walter F."/>
            <person name="Albersmeier A."/>
            <person name="Kalinowski J."/>
            <person name="Ruckert C."/>
        </authorList>
    </citation>
    <scope>NUCLEOTIDE SEQUENCE</scope>
    <source>
        <strain evidence="1">KCTC 12710</strain>
    </source>
</reference>
<dbReference type="RefSeq" id="WP_189360612.1">
    <property type="nucleotide sequence ID" value="NZ_BMWZ01000004.1"/>
</dbReference>
<dbReference type="AlphaFoldDB" id="A0A918R218"/>
<keyword evidence="2" id="KW-1185">Reference proteome</keyword>